<feature type="transmembrane region" description="Helical" evidence="11">
    <location>
        <begin position="7"/>
        <end position="29"/>
    </location>
</feature>
<evidence type="ECO:0000256" key="1">
    <source>
        <dbReference type="ARBA" id="ARBA00000085"/>
    </source>
</evidence>
<dbReference type="PRINTS" id="PR00344">
    <property type="entry name" value="BCTRLSENSOR"/>
</dbReference>
<dbReference type="RefSeq" id="WP_206983819.1">
    <property type="nucleotide sequence ID" value="NZ_JAFLQZ010000004.1"/>
</dbReference>
<dbReference type="InterPro" id="IPR036890">
    <property type="entry name" value="HATPase_C_sf"/>
</dbReference>
<keyword evidence="4" id="KW-0597">Phosphoprotein</keyword>
<dbReference type="SUPFAM" id="SSF47384">
    <property type="entry name" value="Homodimeric domain of signal transducing histidine kinase"/>
    <property type="match status" value="1"/>
</dbReference>
<evidence type="ECO:0000256" key="2">
    <source>
        <dbReference type="ARBA" id="ARBA00004370"/>
    </source>
</evidence>
<comment type="catalytic activity">
    <reaction evidence="1">
        <text>ATP + protein L-histidine = ADP + protein N-phospho-L-histidine.</text>
        <dbReference type="EC" id="2.7.13.3"/>
    </reaction>
</comment>
<evidence type="ECO:0000259" key="12">
    <source>
        <dbReference type="PROSITE" id="PS50109"/>
    </source>
</evidence>
<dbReference type="InterPro" id="IPR003594">
    <property type="entry name" value="HATPase_dom"/>
</dbReference>
<dbReference type="CDD" id="cd00075">
    <property type="entry name" value="HATPase"/>
    <property type="match status" value="1"/>
</dbReference>
<gene>
    <name evidence="14" type="ORF">J0X19_08415</name>
</gene>
<keyword evidence="10 11" id="KW-0472">Membrane</keyword>
<dbReference type="Gene3D" id="3.30.565.10">
    <property type="entry name" value="Histidine kinase-like ATPase, C-terminal domain"/>
    <property type="match status" value="1"/>
</dbReference>
<evidence type="ECO:0000313" key="15">
    <source>
        <dbReference type="Proteomes" id="UP000664144"/>
    </source>
</evidence>
<keyword evidence="8 11" id="KW-1133">Transmembrane helix</keyword>
<dbReference type="SUPFAM" id="SSF158472">
    <property type="entry name" value="HAMP domain-like"/>
    <property type="match status" value="1"/>
</dbReference>
<keyword evidence="7 14" id="KW-0418">Kinase</keyword>
<feature type="domain" description="HAMP" evidence="13">
    <location>
        <begin position="178"/>
        <end position="231"/>
    </location>
</feature>
<evidence type="ECO:0000256" key="4">
    <source>
        <dbReference type="ARBA" id="ARBA00022553"/>
    </source>
</evidence>
<name>A0A939EVK1_9BACT</name>
<comment type="subcellular location">
    <subcellularLocation>
        <location evidence="2">Membrane</location>
    </subcellularLocation>
</comment>
<dbReference type="InterPro" id="IPR005467">
    <property type="entry name" value="His_kinase_dom"/>
</dbReference>
<dbReference type="PANTHER" id="PTHR45436">
    <property type="entry name" value="SENSOR HISTIDINE KINASE YKOH"/>
    <property type="match status" value="1"/>
</dbReference>
<dbReference type="PANTHER" id="PTHR45436:SF5">
    <property type="entry name" value="SENSOR HISTIDINE KINASE TRCS"/>
    <property type="match status" value="1"/>
</dbReference>
<dbReference type="InterPro" id="IPR003661">
    <property type="entry name" value="HisK_dim/P_dom"/>
</dbReference>
<sequence>MLIRNKLILRFTLLVLAIQLCFSAFIYYFHAANREQRFTQRLAGKGIMTARLLLPQQQRQAAALSPFHRRDLMTIINEQISIYDSQGHLIYTSADNLSQRQNSRYLPRIKPGQPVLFTDGDLEAIGITYTYAGNTYRIFAAGLDQFGIMQLSKLRLILLVGNVGSLVLIILAGWFFADQSLKPMARVVRQVERITAGRLSLRVDEGNGTDEIAQLAVTFNQMLTRVEQAFEMQKNFLSHASHELRTPLATVLGTLETSYAYDTDLPEAKQSTASAVEDLKHLIGLTNALLALAKAEDASFRRDTVRLDECLTQAMSYCQTKHAGRRIQLEFGDLPASGTDPFVVRGNEQLLTTALLNLLDNACKYSTEAVQVSLGYQGNKLAVSIQDTGIGIAATELPRVTDALYRAENGRHTPGYGLGLTVTQKIVERHGGTLGLVSEPGWGTTATLVLPAA</sequence>
<feature type="domain" description="Histidine kinase" evidence="12">
    <location>
        <begin position="239"/>
        <end position="453"/>
    </location>
</feature>
<dbReference type="GO" id="GO:0005886">
    <property type="term" value="C:plasma membrane"/>
    <property type="evidence" value="ECO:0007669"/>
    <property type="project" value="TreeGrafter"/>
</dbReference>
<dbReference type="GO" id="GO:0000155">
    <property type="term" value="F:phosphorelay sensor kinase activity"/>
    <property type="evidence" value="ECO:0007669"/>
    <property type="project" value="InterPro"/>
</dbReference>
<dbReference type="PROSITE" id="PS50885">
    <property type="entry name" value="HAMP"/>
    <property type="match status" value="1"/>
</dbReference>
<dbReference type="Pfam" id="PF00512">
    <property type="entry name" value="HisKA"/>
    <property type="match status" value="1"/>
</dbReference>
<dbReference type="InterPro" id="IPR050428">
    <property type="entry name" value="TCS_sensor_his_kinase"/>
</dbReference>
<proteinExistence type="predicted"/>
<dbReference type="CDD" id="cd00082">
    <property type="entry name" value="HisKA"/>
    <property type="match status" value="1"/>
</dbReference>
<evidence type="ECO:0000256" key="9">
    <source>
        <dbReference type="ARBA" id="ARBA00023012"/>
    </source>
</evidence>
<dbReference type="Gene3D" id="6.10.340.10">
    <property type="match status" value="1"/>
</dbReference>
<dbReference type="SMART" id="SM00388">
    <property type="entry name" value="HisKA"/>
    <property type="match status" value="1"/>
</dbReference>
<dbReference type="EMBL" id="JAFLQZ010000004">
    <property type="protein sequence ID" value="MBO0357964.1"/>
    <property type="molecule type" value="Genomic_DNA"/>
</dbReference>
<keyword evidence="5" id="KW-0808">Transferase</keyword>
<evidence type="ECO:0000256" key="3">
    <source>
        <dbReference type="ARBA" id="ARBA00012438"/>
    </source>
</evidence>
<evidence type="ECO:0000256" key="7">
    <source>
        <dbReference type="ARBA" id="ARBA00022777"/>
    </source>
</evidence>
<keyword evidence="6 11" id="KW-0812">Transmembrane</keyword>
<comment type="caution">
    <text evidence="14">The sequence shown here is derived from an EMBL/GenBank/DDBJ whole genome shotgun (WGS) entry which is preliminary data.</text>
</comment>
<dbReference type="Pfam" id="PF00672">
    <property type="entry name" value="HAMP"/>
    <property type="match status" value="1"/>
</dbReference>
<accession>A0A939EVK1</accession>
<organism evidence="14 15">
    <name type="scientific">Hymenobacter telluris</name>
    <dbReference type="NCBI Taxonomy" id="2816474"/>
    <lineage>
        <taxon>Bacteria</taxon>
        <taxon>Pseudomonadati</taxon>
        <taxon>Bacteroidota</taxon>
        <taxon>Cytophagia</taxon>
        <taxon>Cytophagales</taxon>
        <taxon>Hymenobacteraceae</taxon>
        <taxon>Hymenobacter</taxon>
    </lineage>
</organism>
<evidence type="ECO:0000256" key="6">
    <source>
        <dbReference type="ARBA" id="ARBA00022692"/>
    </source>
</evidence>
<dbReference type="PROSITE" id="PS50109">
    <property type="entry name" value="HIS_KIN"/>
    <property type="match status" value="1"/>
</dbReference>
<dbReference type="Proteomes" id="UP000664144">
    <property type="component" value="Unassembled WGS sequence"/>
</dbReference>
<protein>
    <recommendedName>
        <fullName evidence="3">histidine kinase</fullName>
        <ecNumber evidence="3">2.7.13.3</ecNumber>
    </recommendedName>
</protein>
<dbReference type="InterPro" id="IPR003660">
    <property type="entry name" value="HAMP_dom"/>
</dbReference>
<dbReference type="SMART" id="SM00387">
    <property type="entry name" value="HATPase_c"/>
    <property type="match status" value="1"/>
</dbReference>
<dbReference type="SUPFAM" id="SSF55874">
    <property type="entry name" value="ATPase domain of HSP90 chaperone/DNA topoisomerase II/histidine kinase"/>
    <property type="match status" value="1"/>
</dbReference>
<dbReference type="Gene3D" id="1.10.287.130">
    <property type="match status" value="1"/>
</dbReference>
<dbReference type="EC" id="2.7.13.3" evidence="3"/>
<keyword evidence="9" id="KW-0902">Two-component regulatory system</keyword>
<evidence type="ECO:0000259" key="13">
    <source>
        <dbReference type="PROSITE" id="PS50885"/>
    </source>
</evidence>
<keyword evidence="15" id="KW-1185">Reference proteome</keyword>
<evidence type="ECO:0000313" key="14">
    <source>
        <dbReference type="EMBL" id="MBO0357964.1"/>
    </source>
</evidence>
<evidence type="ECO:0000256" key="10">
    <source>
        <dbReference type="ARBA" id="ARBA00023136"/>
    </source>
</evidence>
<feature type="transmembrane region" description="Helical" evidence="11">
    <location>
        <begin position="156"/>
        <end position="177"/>
    </location>
</feature>
<reference evidence="14" key="1">
    <citation type="submission" date="2021-03" db="EMBL/GenBank/DDBJ databases">
        <authorList>
            <person name="Kim M.K."/>
        </authorList>
    </citation>
    <scope>NUCLEOTIDE SEQUENCE</scope>
    <source>
        <strain evidence="14">BT186</strain>
    </source>
</reference>
<evidence type="ECO:0000256" key="11">
    <source>
        <dbReference type="SAM" id="Phobius"/>
    </source>
</evidence>
<dbReference type="InterPro" id="IPR004358">
    <property type="entry name" value="Sig_transdc_His_kin-like_C"/>
</dbReference>
<evidence type="ECO:0000256" key="8">
    <source>
        <dbReference type="ARBA" id="ARBA00022989"/>
    </source>
</evidence>
<dbReference type="SMART" id="SM00304">
    <property type="entry name" value="HAMP"/>
    <property type="match status" value="1"/>
</dbReference>
<dbReference type="Pfam" id="PF02518">
    <property type="entry name" value="HATPase_c"/>
    <property type="match status" value="1"/>
</dbReference>
<evidence type="ECO:0000256" key="5">
    <source>
        <dbReference type="ARBA" id="ARBA00022679"/>
    </source>
</evidence>
<dbReference type="AlphaFoldDB" id="A0A939EVK1"/>
<dbReference type="CDD" id="cd06225">
    <property type="entry name" value="HAMP"/>
    <property type="match status" value="1"/>
</dbReference>
<dbReference type="InterPro" id="IPR036097">
    <property type="entry name" value="HisK_dim/P_sf"/>
</dbReference>